<keyword evidence="4" id="KW-1185">Reference proteome</keyword>
<evidence type="ECO:0000256" key="1">
    <source>
        <dbReference type="SAM" id="MobiDB-lite"/>
    </source>
</evidence>
<dbReference type="STRING" id="1448320.A0A319EBM1"/>
<evidence type="ECO:0008006" key="5">
    <source>
        <dbReference type="Google" id="ProtNLM"/>
    </source>
</evidence>
<gene>
    <name evidence="3" type="ORF">BO71DRAFT_406441</name>
</gene>
<dbReference type="InterPro" id="IPR024079">
    <property type="entry name" value="MetalloPept_cat_dom_sf"/>
</dbReference>
<keyword evidence="2" id="KW-0732">Signal</keyword>
<feature type="region of interest" description="Disordered" evidence="1">
    <location>
        <begin position="39"/>
        <end position="59"/>
    </location>
</feature>
<dbReference type="EMBL" id="KZ825815">
    <property type="protein sequence ID" value="PYH98158.1"/>
    <property type="molecule type" value="Genomic_DNA"/>
</dbReference>
<evidence type="ECO:0000256" key="2">
    <source>
        <dbReference type="SAM" id="SignalP"/>
    </source>
</evidence>
<feature type="signal peptide" evidence="2">
    <location>
        <begin position="1"/>
        <end position="25"/>
    </location>
</feature>
<evidence type="ECO:0000313" key="3">
    <source>
        <dbReference type="EMBL" id="PYH98158.1"/>
    </source>
</evidence>
<dbReference type="AlphaFoldDB" id="A0A319EBM1"/>
<dbReference type="VEuPathDB" id="FungiDB:BO71DRAFT_406441"/>
<protein>
    <recommendedName>
        <fullName evidence="5">Peptidase metallopeptidase domain-containing protein</fullName>
    </recommendedName>
</protein>
<proteinExistence type="predicted"/>
<feature type="chain" id="PRO_5016415552" description="Peptidase metallopeptidase domain-containing protein" evidence="2">
    <location>
        <begin position="26"/>
        <end position="354"/>
    </location>
</feature>
<sequence length="354" mass="38993">MKVVSSAWGVFSLLLTTILLWPAAACPPPGSFMAAREGMAKDRRQHDAPAVADEGEPDEHGLEARWARIIKSGNNYWSHATIKYCYQPTSASQTLDNDLRSAWDLWVQQGIPQRFVFKQGSDSDCDASNSANVLTVRLMSEPVLSTTLGHDASVGSTMNLTTDTSIGFQNTIYNFAHEIGHAWGLVHEHQRPDLWERQTYPHATATSGFLLFDCENLSDYDTILKKVGENSMPTVCTSRAAAESAGFSAMQYLPFGDEQAQWSGNVDWDSIMMYPSIAGGKTTADGDRAVVYTKSDKTQIGFNIKPTVLDVENLISMYPSSKVRDALCFLWQSCSQLQTSFLDTVGCLTAVDQD</sequence>
<accession>A0A319EBM1</accession>
<evidence type="ECO:0000313" key="4">
    <source>
        <dbReference type="Proteomes" id="UP000247810"/>
    </source>
</evidence>
<dbReference type="Proteomes" id="UP000247810">
    <property type="component" value="Unassembled WGS sequence"/>
</dbReference>
<dbReference type="Gene3D" id="3.40.390.10">
    <property type="entry name" value="Collagenase (Catalytic Domain)"/>
    <property type="match status" value="1"/>
</dbReference>
<name>A0A319EBM1_9EURO</name>
<dbReference type="OrthoDB" id="291007at2759"/>
<dbReference type="SUPFAM" id="SSF55486">
    <property type="entry name" value="Metalloproteases ('zincins'), catalytic domain"/>
    <property type="match status" value="1"/>
</dbReference>
<dbReference type="GO" id="GO:0008237">
    <property type="term" value="F:metallopeptidase activity"/>
    <property type="evidence" value="ECO:0007669"/>
    <property type="project" value="InterPro"/>
</dbReference>
<organism evidence="3 4">
    <name type="scientific">Aspergillus ellipticus CBS 707.79</name>
    <dbReference type="NCBI Taxonomy" id="1448320"/>
    <lineage>
        <taxon>Eukaryota</taxon>
        <taxon>Fungi</taxon>
        <taxon>Dikarya</taxon>
        <taxon>Ascomycota</taxon>
        <taxon>Pezizomycotina</taxon>
        <taxon>Eurotiomycetes</taxon>
        <taxon>Eurotiomycetidae</taxon>
        <taxon>Eurotiales</taxon>
        <taxon>Aspergillaceae</taxon>
        <taxon>Aspergillus</taxon>
        <taxon>Aspergillus subgen. Circumdati</taxon>
    </lineage>
</organism>
<reference evidence="3 4" key="1">
    <citation type="submission" date="2018-02" db="EMBL/GenBank/DDBJ databases">
        <title>The genomes of Aspergillus section Nigri reveals drivers in fungal speciation.</title>
        <authorList>
            <consortium name="DOE Joint Genome Institute"/>
            <person name="Vesth T.C."/>
            <person name="Nybo J."/>
            <person name="Theobald S."/>
            <person name="Brandl J."/>
            <person name="Frisvad J.C."/>
            <person name="Nielsen K.F."/>
            <person name="Lyhne E.K."/>
            <person name="Kogle M.E."/>
            <person name="Kuo A."/>
            <person name="Riley R."/>
            <person name="Clum A."/>
            <person name="Nolan M."/>
            <person name="Lipzen A."/>
            <person name="Salamov A."/>
            <person name="Henrissat B."/>
            <person name="Wiebenga A."/>
            <person name="De vries R.P."/>
            <person name="Grigoriev I.V."/>
            <person name="Mortensen U.H."/>
            <person name="Andersen M.R."/>
            <person name="Baker S.E."/>
        </authorList>
    </citation>
    <scope>NUCLEOTIDE SEQUENCE [LARGE SCALE GENOMIC DNA]</scope>
    <source>
        <strain evidence="3 4">CBS 707.79</strain>
    </source>
</reference>